<proteinExistence type="predicted"/>
<evidence type="ECO:0000256" key="1">
    <source>
        <dbReference type="SAM" id="MobiDB-lite"/>
    </source>
</evidence>
<dbReference type="EMBL" id="LNIX01000031">
    <property type="protein sequence ID" value="OXA40889.1"/>
    <property type="molecule type" value="Genomic_DNA"/>
</dbReference>
<dbReference type="AlphaFoldDB" id="A0A226D6Q5"/>
<feature type="region of interest" description="Disordered" evidence="1">
    <location>
        <begin position="1"/>
        <end position="21"/>
    </location>
</feature>
<organism evidence="2 3">
    <name type="scientific">Folsomia candida</name>
    <name type="common">Springtail</name>
    <dbReference type="NCBI Taxonomy" id="158441"/>
    <lineage>
        <taxon>Eukaryota</taxon>
        <taxon>Metazoa</taxon>
        <taxon>Ecdysozoa</taxon>
        <taxon>Arthropoda</taxon>
        <taxon>Hexapoda</taxon>
        <taxon>Collembola</taxon>
        <taxon>Entomobryomorpha</taxon>
        <taxon>Isotomoidea</taxon>
        <taxon>Isotomidae</taxon>
        <taxon>Proisotominae</taxon>
        <taxon>Folsomia</taxon>
    </lineage>
</organism>
<keyword evidence="3" id="KW-1185">Reference proteome</keyword>
<gene>
    <name evidence="2" type="ORF">Fcan01_24256</name>
</gene>
<evidence type="ECO:0000313" key="3">
    <source>
        <dbReference type="Proteomes" id="UP000198287"/>
    </source>
</evidence>
<evidence type="ECO:0000313" key="2">
    <source>
        <dbReference type="EMBL" id="OXA40889.1"/>
    </source>
</evidence>
<feature type="compositionally biased region" description="Polar residues" evidence="1">
    <location>
        <begin position="1"/>
        <end position="11"/>
    </location>
</feature>
<sequence length="335" mass="36991">MDSQSQFTPSAPLTEDPTPKKAKTLEEWVGGGISEDGATLPMNDVECVEWKEKSFFEGDGVVKFGDISLKFQYDKRRENWFLYLQQLRRSAPTHWGNAFMILFIFCEVIRACKLVTDCIVCIQQPDAACVFALLDRVGPTCIPKAESMGTHVNLAYRSERRCKQYLRGMTCWQKESHYHLIQKKVVSSLKSVMPLLEATPRHLLKFSNPPPHFCVTTEIAVENVPTIPISTEVIFVSTMPPTAMTTTAAAASQLPATTETAVENPPTVPITKEFILMGTTPPTAEMTTAAAASPLLATIPLSGNTNIPMVNINIPPCASTEMTNTTPPIFDHKIL</sequence>
<reference evidence="2 3" key="1">
    <citation type="submission" date="2015-12" db="EMBL/GenBank/DDBJ databases">
        <title>The genome of Folsomia candida.</title>
        <authorList>
            <person name="Faddeeva A."/>
            <person name="Derks M.F."/>
            <person name="Anvar Y."/>
            <person name="Smit S."/>
            <person name="Van Straalen N."/>
            <person name="Roelofs D."/>
        </authorList>
    </citation>
    <scope>NUCLEOTIDE SEQUENCE [LARGE SCALE GENOMIC DNA]</scope>
    <source>
        <strain evidence="2 3">VU population</strain>
        <tissue evidence="2">Whole body</tissue>
    </source>
</reference>
<dbReference type="Proteomes" id="UP000198287">
    <property type="component" value="Unassembled WGS sequence"/>
</dbReference>
<name>A0A226D6Q5_FOLCA</name>
<accession>A0A226D6Q5</accession>
<protein>
    <submittedName>
        <fullName evidence="2">Uncharacterized protein</fullName>
    </submittedName>
</protein>
<comment type="caution">
    <text evidence="2">The sequence shown here is derived from an EMBL/GenBank/DDBJ whole genome shotgun (WGS) entry which is preliminary data.</text>
</comment>